<name>A0A814KGI9_9BILA</name>
<keyword evidence="4" id="KW-0732">Signal</keyword>
<keyword evidence="11" id="KW-1185">Reference proteome</keyword>
<reference evidence="10" key="1">
    <citation type="submission" date="2021-02" db="EMBL/GenBank/DDBJ databases">
        <authorList>
            <person name="Nowell W R."/>
        </authorList>
    </citation>
    <scope>NUCLEOTIDE SEQUENCE</scope>
</reference>
<proteinExistence type="inferred from homology"/>
<evidence type="ECO:0000256" key="2">
    <source>
        <dbReference type="ARBA" id="ARBA00007104"/>
    </source>
</evidence>
<dbReference type="GO" id="GO:0016020">
    <property type="term" value="C:membrane"/>
    <property type="evidence" value="ECO:0007669"/>
    <property type="project" value="UniProtKB-SubCell"/>
</dbReference>
<dbReference type="InterPro" id="IPR009038">
    <property type="entry name" value="GOLD_dom"/>
</dbReference>
<evidence type="ECO:0000256" key="7">
    <source>
        <dbReference type="RuleBase" id="RU003827"/>
    </source>
</evidence>
<evidence type="ECO:0000256" key="3">
    <source>
        <dbReference type="ARBA" id="ARBA00022692"/>
    </source>
</evidence>
<evidence type="ECO:0000313" key="11">
    <source>
        <dbReference type="Proteomes" id="UP000663870"/>
    </source>
</evidence>
<evidence type="ECO:0000256" key="6">
    <source>
        <dbReference type="ARBA" id="ARBA00023136"/>
    </source>
</evidence>
<dbReference type="AlphaFoldDB" id="A0A814KGI9"/>
<keyword evidence="6 8" id="KW-0472">Membrane</keyword>
<dbReference type="EMBL" id="CAJNOL010000409">
    <property type="protein sequence ID" value="CAF1051569.1"/>
    <property type="molecule type" value="Genomic_DNA"/>
</dbReference>
<keyword evidence="3 7" id="KW-0812">Transmembrane</keyword>
<organism evidence="10 11">
    <name type="scientific">Rotaria sordida</name>
    <dbReference type="NCBI Taxonomy" id="392033"/>
    <lineage>
        <taxon>Eukaryota</taxon>
        <taxon>Metazoa</taxon>
        <taxon>Spiralia</taxon>
        <taxon>Gnathifera</taxon>
        <taxon>Rotifera</taxon>
        <taxon>Eurotatoria</taxon>
        <taxon>Bdelloidea</taxon>
        <taxon>Philodinida</taxon>
        <taxon>Philodinidae</taxon>
        <taxon>Rotaria</taxon>
    </lineage>
</organism>
<evidence type="ECO:0000256" key="8">
    <source>
        <dbReference type="SAM" id="Phobius"/>
    </source>
</evidence>
<evidence type="ECO:0000256" key="4">
    <source>
        <dbReference type="ARBA" id="ARBA00022729"/>
    </source>
</evidence>
<comment type="caution">
    <text evidence="10">The sequence shown here is derived from an EMBL/GenBank/DDBJ whole genome shotgun (WGS) entry which is preliminary data.</text>
</comment>
<dbReference type="Proteomes" id="UP000663870">
    <property type="component" value="Unassembled WGS sequence"/>
</dbReference>
<feature type="transmembrane region" description="Helical" evidence="8">
    <location>
        <begin position="177"/>
        <end position="196"/>
    </location>
</feature>
<gene>
    <name evidence="10" type="ORF">JXQ802_LOCUS16684</name>
</gene>
<evidence type="ECO:0000256" key="1">
    <source>
        <dbReference type="ARBA" id="ARBA00004479"/>
    </source>
</evidence>
<evidence type="ECO:0000259" key="9">
    <source>
        <dbReference type="PROSITE" id="PS50866"/>
    </source>
</evidence>
<dbReference type="InterPro" id="IPR015720">
    <property type="entry name" value="Emp24-like"/>
</dbReference>
<evidence type="ECO:0000256" key="5">
    <source>
        <dbReference type="ARBA" id="ARBA00022989"/>
    </source>
</evidence>
<dbReference type="PROSITE" id="PS50866">
    <property type="entry name" value="GOLD"/>
    <property type="match status" value="1"/>
</dbReference>
<protein>
    <recommendedName>
        <fullName evidence="9">GOLD domain-containing protein</fullName>
    </recommendedName>
</protein>
<dbReference type="SMART" id="SM01190">
    <property type="entry name" value="EMP24_GP25L"/>
    <property type="match status" value="1"/>
</dbReference>
<comment type="similarity">
    <text evidence="2 7">Belongs to the EMP24/GP25L family.</text>
</comment>
<sequence length="205" mass="24555">MLISIVIGNYDYVKEMSFKFWLNLDVEECYHELLEKGSRLYFIYEILNVNTPDDNIVAYFRNSYNRSIIALSKTPQHGHLEFTTNETTLIDICLAHEKSDTYMKYISVYFHIYHVDKALAQIQASENFDNSSINAHNSLDSINYHIIISREHQIELEMINQKDFYLIERNLLWINRWALIHILIIFSCFLFQTYFIKRLFKTSRK</sequence>
<evidence type="ECO:0000313" key="10">
    <source>
        <dbReference type="EMBL" id="CAF1051569.1"/>
    </source>
</evidence>
<accession>A0A814KGI9</accession>
<feature type="domain" description="GOLD" evidence="9">
    <location>
        <begin position="27"/>
        <end position="148"/>
    </location>
</feature>
<comment type="subcellular location">
    <subcellularLocation>
        <location evidence="1 7">Membrane</location>
        <topology evidence="1 7">Single-pass type I membrane protein</topology>
    </subcellularLocation>
</comment>
<dbReference type="Pfam" id="PF01105">
    <property type="entry name" value="EMP24_GP25L"/>
    <property type="match status" value="1"/>
</dbReference>
<dbReference type="PANTHER" id="PTHR22811">
    <property type="entry name" value="TRANSMEMBRANE EMP24 DOMAIN-CONTAINING PROTEIN"/>
    <property type="match status" value="1"/>
</dbReference>
<keyword evidence="5 8" id="KW-1133">Transmembrane helix</keyword>